<feature type="compositionally biased region" description="Basic and acidic residues" evidence="4">
    <location>
        <begin position="861"/>
        <end position="874"/>
    </location>
</feature>
<evidence type="ECO:0000259" key="8">
    <source>
        <dbReference type="Pfam" id="PF25037"/>
    </source>
</evidence>
<dbReference type="GO" id="GO:0006623">
    <property type="term" value="P:protein targeting to vacuole"/>
    <property type="evidence" value="ECO:0007669"/>
    <property type="project" value="TreeGrafter"/>
</dbReference>
<dbReference type="InterPro" id="IPR026847">
    <property type="entry name" value="VPS13"/>
</dbReference>
<evidence type="ECO:0008006" key="11">
    <source>
        <dbReference type="Google" id="ProtNLM"/>
    </source>
</evidence>
<evidence type="ECO:0000256" key="2">
    <source>
        <dbReference type="ARBA" id="ARBA00022448"/>
    </source>
</evidence>
<protein>
    <recommendedName>
        <fullName evidence="11">Vacuolar protein sorting-associated protein</fullName>
    </recommendedName>
</protein>
<dbReference type="GO" id="GO:0007005">
    <property type="term" value="P:mitochondrion organization"/>
    <property type="evidence" value="ECO:0007669"/>
    <property type="project" value="TreeGrafter"/>
</dbReference>
<evidence type="ECO:0000259" key="5">
    <source>
        <dbReference type="Pfam" id="PF12624"/>
    </source>
</evidence>
<evidence type="ECO:0000256" key="1">
    <source>
        <dbReference type="ARBA" id="ARBA00006545"/>
    </source>
</evidence>
<dbReference type="Pfam" id="PF25033">
    <property type="entry name" value="VPS13_M"/>
    <property type="match status" value="1"/>
</dbReference>
<feature type="domain" description="VPS13-like middle region" evidence="6">
    <location>
        <begin position="1075"/>
        <end position="1791"/>
    </location>
</feature>
<evidence type="ECO:0000259" key="7">
    <source>
        <dbReference type="Pfam" id="PF25036"/>
    </source>
</evidence>
<evidence type="ECO:0000313" key="10">
    <source>
        <dbReference type="Proteomes" id="UP001212152"/>
    </source>
</evidence>
<feature type="region of interest" description="Disordered" evidence="4">
    <location>
        <begin position="1662"/>
        <end position="1682"/>
    </location>
</feature>
<dbReference type="EMBL" id="JADGJQ010000037">
    <property type="protein sequence ID" value="KAJ3176860.1"/>
    <property type="molecule type" value="Genomic_DNA"/>
</dbReference>
<dbReference type="PANTHER" id="PTHR16166">
    <property type="entry name" value="VACUOLAR PROTEIN SORTING-ASSOCIATED PROTEIN VPS13"/>
    <property type="match status" value="1"/>
</dbReference>
<feature type="region of interest" description="Disordered" evidence="4">
    <location>
        <begin position="1032"/>
        <end position="1056"/>
    </location>
</feature>
<gene>
    <name evidence="9" type="ORF">HDU87_004792</name>
</gene>
<dbReference type="InterPro" id="IPR056748">
    <property type="entry name" value="VPS13-like_C"/>
</dbReference>
<evidence type="ECO:0000313" key="9">
    <source>
        <dbReference type="EMBL" id="KAJ3176860.1"/>
    </source>
</evidence>
<feature type="region of interest" description="Disordered" evidence="4">
    <location>
        <begin position="1355"/>
        <end position="1377"/>
    </location>
</feature>
<dbReference type="PANTHER" id="PTHR16166:SF93">
    <property type="entry name" value="INTERMEMBRANE LIPID TRANSFER PROTEIN VPS13"/>
    <property type="match status" value="1"/>
</dbReference>
<feature type="domain" description="Intermembrane lipid transfer protein VPS13-like C-terminal" evidence="8">
    <location>
        <begin position="2936"/>
        <end position="3047"/>
    </location>
</feature>
<keyword evidence="10" id="KW-1185">Reference proteome</keyword>
<organism evidence="9 10">
    <name type="scientific">Geranomyces variabilis</name>
    <dbReference type="NCBI Taxonomy" id="109894"/>
    <lineage>
        <taxon>Eukaryota</taxon>
        <taxon>Fungi</taxon>
        <taxon>Fungi incertae sedis</taxon>
        <taxon>Chytridiomycota</taxon>
        <taxon>Chytridiomycota incertae sedis</taxon>
        <taxon>Chytridiomycetes</taxon>
        <taxon>Spizellomycetales</taxon>
        <taxon>Powellomycetaceae</taxon>
        <taxon>Geranomyces</taxon>
    </lineage>
</organism>
<reference evidence="9" key="1">
    <citation type="submission" date="2020-05" db="EMBL/GenBank/DDBJ databases">
        <title>Phylogenomic resolution of chytrid fungi.</title>
        <authorList>
            <person name="Stajich J.E."/>
            <person name="Amses K."/>
            <person name="Simmons R."/>
            <person name="Seto K."/>
            <person name="Myers J."/>
            <person name="Bonds A."/>
            <person name="Quandt C.A."/>
            <person name="Barry K."/>
            <person name="Liu P."/>
            <person name="Grigoriev I."/>
            <person name="Longcore J.E."/>
            <person name="James T.Y."/>
        </authorList>
    </citation>
    <scope>NUCLEOTIDE SEQUENCE</scope>
    <source>
        <strain evidence="9">JEL0379</strain>
    </source>
</reference>
<dbReference type="GO" id="GO:0045053">
    <property type="term" value="P:protein retention in Golgi apparatus"/>
    <property type="evidence" value="ECO:0007669"/>
    <property type="project" value="TreeGrafter"/>
</dbReference>
<keyword evidence="2" id="KW-0813">Transport</keyword>
<dbReference type="GO" id="GO:0006869">
    <property type="term" value="P:lipid transport"/>
    <property type="evidence" value="ECO:0007669"/>
    <property type="project" value="UniProtKB-KW"/>
</dbReference>
<feature type="region of interest" description="Disordered" evidence="4">
    <location>
        <begin position="855"/>
        <end position="875"/>
    </location>
</feature>
<evidence type="ECO:0000259" key="6">
    <source>
        <dbReference type="Pfam" id="PF25033"/>
    </source>
</evidence>
<proteinExistence type="inferred from homology"/>
<dbReference type="Pfam" id="PF12624">
    <property type="entry name" value="VPS13_N"/>
    <property type="match status" value="1"/>
</dbReference>
<evidence type="ECO:0000256" key="4">
    <source>
        <dbReference type="SAM" id="MobiDB-lite"/>
    </source>
</evidence>
<dbReference type="Proteomes" id="UP001212152">
    <property type="component" value="Unassembled WGS sequence"/>
</dbReference>
<dbReference type="InterPro" id="IPR026854">
    <property type="entry name" value="VPS13_N"/>
</dbReference>
<keyword evidence="3" id="KW-0445">Lipid transport</keyword>
<feature type="domain" description="Vacuolar protein sorting-associated protein 13 VPS13 adaptor binding" evidence="7">
    <location>
        <begin position="1857"/>
        <end position="2412"/>
    </location>
</feature>
<sequence>MFEKFIAPVINKILGDYVGNLESKQLSVGIWQGDVALHNLKLKKEALDKFNLPVEVVDGYLGDLTLSIPWNDLKNKPVKIFINHVFLLARPKAAAEYDPVEEEETAYKAKLQKLETADLLLNRSKEPHLDGNKDDSTFMAQLVTKIVDNVQISMKNIHIRYEDRISNPEYPFSVGITLEELSAVSCDSNWQETFLHEQANIIHKVIRLASLSMYFNTHSTTFSAKTPEEFMANFQKSIATAENVPEEYQYILKPVSGNAKVITHKHQPAEGPRHNASLEFNELAFVLDKEQFTNSVSLLGAFSSYLRSQKYRKFRPPRTITPSLDPAAWFQFAGKSVLFDIHERNRKWTWNYLSERRDDRIIYTGLYKLRKEGTLAGEDLRTFEDMERKLSFEDLMLYRSIALSQMRKLPKVKKTIVPEVAAVKPLTWGSGISNWWSGKSQEQQTTASESSILTDDQMKQLYDTIEFDPNASTPAVDLPKDAALLAIQSTLKSGSFSLKESPKAGEVLISLVFQDFNAAVTQFVAGITGNITLGNMTLNDGTTPHTLYPTLIRAKNDKQDVTQGQLQGPFFTMAVEHNPLDGRADDAVSIVMLPLEVIYNPLAIKALTSFFTPPKSESGAIYTITAAAQDTFDGLTAQTKAGLEYAVAEHRTLDLKIDFAAPIFLLPQSCTDPNCMVMLVDAGHFLLESNYVNKEQKRELQQKHGALRSAHDLGELQALLYDRFTCKLSSVQVLIGQSVERCLEQAVAETAHGNLHMVERVNLSFSLEMCILPKLTDYSRIRIIGNLPRLHLNVSDRKYKTMMNIIDLVLESLPGSDNSDESGTTSGELEGTWGFMDSRPALDYVKVDEDGEDSFYDAPEEIPRDNRSDNRSEITDDSVNRVAVELNFEVNQASISLMKSEKDLKAADRVLADLTVENFGMTVRAMTHELDVNIKIRAVEIEDRMQPGQPAFRYLLSPTVGSDMMSVASDRSTVDQLIRVSYVGLKPTSPDYNGVDQSLDISFAAVTVVLTSSSVLMLYDFILSIFTNPENSASRPAPHVEGTENRPLDSKPPPRASSLVVRANMKSISFIINQDGTRIATLLFGELETQVQMRGTTMVVGGSIGDLSIVDDVDRVEERQYNELLQIEGEEVAHFEWKTFDPTALGYPGYDTALTLKASSITFTYLEPLLHGLMDFFSKFAKMHALLDSARKAAIESAHQIQQAAGKFHYDIEIQSPVLVFPRLSLQSRDRMTIYPGSISARNTFQITEDGHTLDCLDATIHSMKVLSRFCDEGSANEEQILNDLDVTLSLRDHTGDVAQFDLEDSIDIAVSEVHMKMTPEQYAFVFTVLESLRTFSAPPNNAAIEESGSVIEAKERSADQPAQSQQVGAAISSVPQPTKKMKVQIPSICLEIFQFNTRGDSKVRNPSALARFSINEASFELVSGANDASEMQLLVRSLAITDTREDHKNLFREIMPSAGRRDYQLRVQVSSHSDGSQTVATISGATLLLIPDHVFLVQDFFMVPLNSDKHIGSPQTTRAMDAPDEPEQSTRGVPTYRLNLIDLEVLLLQDASVQSTEAIVLSSKRISASQDGVATAKIEDVGMFLCQMDKREETTVPFIQGFHATLVYDDKRGSLARPIKIAQLDLSPIVLRVSYRDMLLIMDIVNGILALMNKAAASEEQPLVTEGDTDDETTVTSPTIQSQERLHATLEGFRLLLIDDLNDLHLPMLDIVMDKLVVTLGDWSSTMRLEMMPSLHVNYFNVTNSHWEPLVEQWQFIINLAQQADKGTMSLDCISKKRLEINVTHTFVDTVLSTMDLLSKQGRRVLTSRRGTHAPYVLKNRTGYEMYVWADSTESGLDTELKHLPNGNDIPWRFEDWRTMREGTSPALHRVSLQLNGPSWETVKSIPIDRKGSKTYVLRPAVHRVAHRLICDVKLKDNVKVVTFRSAMGVLNSTNVPVDVVVVNSKKVRTSPVTAVQPGESFYVPIEASYNEMIQIRPQEGLGYEWSNELLFWRDMQKRPTALIACRSSDPTVPAFRFLINCLHAEGIKDSTYPSMTFELLPPLQLENLLPYDLRYKLYDRTDRNSRQHHTETLHEGGLHPVYTIDPTHLIALGVEIVDSAYLPSEIAIITNSDLDYRDETIRLSDAGGQQLLLRLKYNDKPTGGGPKISIFSPYVVLNKTGLDITFSTRSLMGVSRYASPAAKADQGLRPVLFSFPNFEPVRSRVQIKTHGSDWSKPISFDAVGSAFDIPIQDNKTRSEAHIGTSIKEGVGKYFMTKVVTFAPRFILKNNMDEDLQIRPAGTTEGVNLAASQSLPLHTLKMMDGKQQHDVCIRFTGLMNEWSNPININQVGRVYMKLGRMSSPDQDLVRVELQIQDATIFVVFAGRETRWPFRIDNKTETDVDIWQHGSKTRFKVPRGESRPYSWDFPSAPRKALILNANGREREIDVLEIGQLVPFKYPGGIMAMDVFAEGPTIAVKLSPYVESKSAFKNTNNLSSSAATIPPPEGESKESQFLMKVKETKLLMAVQVRFEGIGISVINANMQELLYVSARKLQLALTDSTTNQALTFSMKWLQIDNQLYGGLEPIFVYPSVIPKEGEEDYHPVLMITLSRSKDPSYGVEYFDWFTILLQELSVDMDEEFLMTLLEFSKFNVPGWDEDKSELCDTRVEIQEPSITTESRRLYFEKFLLQPVQINVSFVRTQNSNMEEARPGRQGVLSFVLDVLTMTLGNIHDAPLRLNALELRHPNVTPNQLADLIFKFYTQELVGQIHKIIGSADFLGNPVGLFNNVSSGVSDFFYEPLQGFDITRPQDFGIGVAKGTASLFRKTVFGASDTFSKFTGSLGKGLSVITMDSEFQERRRLSSIRNRPRHAVYGVTTGAASLARSVASGVSGVVSKPFEGAQEEGVGGFFKGLGKGIVGVVTKPVIGVIDLATNVGEGIRNTTTVFDTDLDRQRLPRFIGRDRVLEPYNNREALGLNWLKGMENGRFFHEEYLGHLDLRIEDLVVLVSDQRVLMARIKRLKIDWDIPYDDVQSVRVERSGSIVGVTIVRRGRQQQRNRFIQCPDQASAQSLCSKIEGAFAEYIEQSRDVE</sequence>
<accession>A0AAD5TI54</accession>
<comment type="similarity">
    <text evidence="1">Belongs to the VPS13 family.</text>
</comment>
<dbReference type="InterPro" id="IPR056747">
    <property type="entry name" value="VPS13-like_M"/>
</dbReference>
<dbReference type="Pfam" id="PF25036">
    <property type="entry name" value="VPS13_VAB"/>
    <property type="match status" value="1"/>
</dbReference>
<dbReference type="Pfam" id="PF25037">
    <property type="entry name" value="VPS13_C"/>
    <property type="match status" value="1"/>
</dbReference>
<dbReference type="GO" id="GO:0045324">
    <property type="term" value="P:late endosome to vacuole transport"/>
    <property type="evidence" value="ECO:0007669"/>
    <property type="project" value="TreeGrafter"/>
</dbReference>
<feature type="domain" description="Chorein N-terminal" evidence="5">
    <location>
        <begin position="1"/>
        <end position="808"/>
    </location>
</feature>
<dbReference type="InterPro" id="IPR009543">
    <property type="entry name" value="VPS13_VAB"/>
</dbReference>
<evidence type="ECO:0000256" key="3">
    <source>
        <dbReference type="ARBA" id="ARBA00023055"/>
    </source>
</evidence>
<comment type="caution">
    <text evidence="9">The sequence shown here is derived from an EMBL/GenBank/DDBJ whole genome shotgun (WGS) entry which is preliminary data.</text>
</comment>
<name>A0AAD5TI54_9FUNG</name>